<dbReference type="Gene3D" id="4.10.950.10">
    <property type="entry name" value="Ribosomal protein L2, domain 3"/>
    <property type="match status" value="1"/>
</dbReference>
<evidence type="ECO:0000256" key="8">
    <source>
        <dbReference type="SAM" id="MobiDB-lite"/>
    </source>
</evidence>
<dbReference type="RefSeq" id="YP_010139334.1">
    <property type="nucleotide sequence ID" value="NC_056910.1"/>
</dbReference>
<dbReference type="PROSITE" id="PS00467">
    <property type="entry name" value="RIBOSOMAL_L2"/>
    <property type="match status" value="1"/>
</dbReference>
<dbReference type="Pfam" id="PF00181">
    <property type="entry name" value="Ribosomal_L2_N"/>
    <property type="match status" value="1"/>
</dbReference>
<protein>
    <recommendedName>
        <fullName evidence="7">Large ribosomal subunit protein uL2m</fullName>
    </recommendedName>
</protein>
<evidence type="ECO:0000259" key="10">
    <source>
        <dbReference type="SMART" id="SM01383"/>
    </source>
</evidence>
<dbReference type="PANTHER" id="PTHR13691">
    <property type="entry name" value="RIBOSOMAL PROTEIN L2"/>
    <property type="match status" value="1"/>
</dbReference>
<evidence type="ECO:0000256" key="7">
    <source>
        <dbReference type="ARBA" id="ARBA00069872"/>
    </source>
</evidence>
<dbReference type="FunFam" id="4.10.950.10:FF:000001">
    <property type="entry name" value="50S ribosomal protein L2"/>
    <property type="match status" value="1"/>
</dbReference>
<dbReference type="InterPro" id="IPR022666">
    <property type="entry name" value="Ribosomal_uL2_RNA-bd_dom"/>
</dbReference>
<dbReference type="InterPro" id="IPR002171">
    <property type="entry name" value="Ribosomal_uL2"/>
</dbReference>
<evidence type="ECO:0000256" key="2">
    <source>
        <dbReference type="ARBA" id="ARBA00005636"/>
    </source>
</evidence>
<dbReference type="SUPFAM" id="SSF50249">
    <property type="entry name" value="Nucleic acid-binding proteins"/>
    <property type="match status" value="1"/>
</dbReference>
<reference evidence="11" key="1">
    <citation type="submission" date="2020-10" db="EMBL/GenBank/DDBJ databases">
        <title>Complete chloroplast genome of the Synurophyceae Poterioochromonas malhamensis (Pringsheim) R.A.Andersen 2017 from Van Lake in Eastern Anatolia.</title>
        <authorList>
            <person name="Gastineau R."/>
            <person name="Yilmaz E."/>
            <person name="Solak C.N."/>
            <person name="Lemieux C."/>
            <person name="Turmel M."/>
            <person name="Witkowski A."/>
        </authorList>
    </citation>
    <scope>NUCLEOTIDE SEQUENCE</scope>
    <source>
        <strain evidence="11">SZCZR2049</strain>
    </source>
</reference>
<evidence type="ECO:0000256" key="1">
    <source>
        <dbReference type="ARBA" id="ARBA00004229"/>
    </source>
</evidence>
<dbReference type="GO" id="GO:0016740">
    <property type="term" value="F:transferase activity"/>
    <property type="evidence" value="ECO:0007669"/>
    <property type="project" value="InterPro"/>
</dbReference>
<organism evidence="11">
    <name type="scientific">Poterioochromonas malhamensis</name>
    <dbReference type="NCBI Taxonomy" id="88167"/>
    <lineage>
        <taxon>Eukaryota</taxon>
        <taxon>Sar</taxon>
        <taxon>Stramenopiles</taxon>
        <taxon>Ochrophyta</taxon>
        <taxon>Synurophyceae</taxon>
        <taxon>Ochromonadales</taxon>
        <taxon>Ochromonadaceae</taxon>
        <taxon>Poterioochromonas</taxon>
    </lineage>
</organism>
<dbReference type="InterPro" id="IPR005880">
    <property type="entry name" value="Ribosomal_uL2_bac/org-type"/>
</dbReference>
<keyword evidence="5 11" id="KW-0689">Ribosomal protein</keyword>
<name>A0A7T6Y7S9_9STRA</name>
<dbReference type="SUPFAM" id="SSF50104">
    <property type="entry name" value="Translation proteins SH3-like domain"/>
    <property type="match status" value="1"/>
</dbReference>
<comment type="similarity">
    <text evidence="2">Belongs to the universal ribosomal protein uL2 family.</text>
</comment>
<dbReference type="GO" id="GO:0003723">
    <property type="term" value="F:RNA binding"/>
    <property type="evidence" value="ECO:0007669"/>
    <property type="project" value="InterPro"/>
</dbReference>
<geneLocation type="plastid" evidence="11"/>
<dbReference type="GO" id="GO:0003735">
    <property type="term" value="F:structural constituent of ribosome"/>
    <property type="evidence" value="ECO:0007669"/>
    <property type="project" value="InterPro"/>
</dbReference>
<dbReference type="Pfam" id="PF03947">
    <property type="entry name" value="Ribosomal_L2_C"/>
    <property type="match status" value="1"/>
</dbReference>
<keyword evidence="3" id="KW-0150">Chloroplast</keyword>
<evidence type="ECO:0000313" key="11">
    <source>
        <dbReference type="EMBL" id="QQK55000.1"/>
    </source>
</evidence>
<dbReference type="InterPro" id="IPR012340">
    <property type="entry name" value="NA-bd_OB-fold"/>
</dbReference>
<dbReference type="AlphaFoldDB" id="A0A7T6Y7S9"/>
<dbReference type="Gene3D" id="2.30.30.30">
    <property type="match status" value="1"/>
</dbReference>
<dbReference type="SMART" id="SM01383">
    <property type="entry name" value="Ribosomal_L2"/>
    <property type="match status" value="1"/>
</dbReference>
<dbReference type="PANTHER" id="PTHR13691:SF5">
    <property type="entry name" value="LARGE RIBOSOMAL SUBUNIT PROTEIN UL2M"/>
    <property type="match status" value="1"/>
</dbReference>
<evidence type="ECO:0000256" key="5">
    <source>
        <dbReference type="ARBA" id="ARBA00022980"/>
    </source>
</evidence>
<evidence type="ECO:0000259" key="9">
    <source>
        <dbReference type="SMART" id="SM01382"/>
    </source>
</evidence>
<keyword evidence="4 11" id="KW-0934">Plastid</keyword>
<proteinExistence type="inferred from homology"/>
<dbReference type="GO" id="GO:0032543">
    <property type="term" value="P:mitochondrial translation"/>
    <property type="evidence" value="ECO:0007669"/>
    <property type="project" value="TreeGrafter"/>
</dbReference>
<dbReference type="SMART" id="SM01382">
    <property type="entry name" value="Ribosomal_L2_C"/>
    <property type="match status" value="1"/>
</dbReference>
<dbReference type="EMBL" id="MW175522">
    <property type="protein sequence ID" value="QQK55000.1"/>
    <property type="molecule type" value="Genomic_DNA"/>
</dbReference>
<dbReference type="GeneID" id="67132896"/>
<keyword evidence="6" id="KW-0687">Ribonucleoprotein</keyword>
<dbReference type="GO" id="GO:0009507">
    <property type="term" value="C:chloroplast"/>
    <property type="evidence" value="ECO:0007669"/>
    <property type="project" value="UniProtKB-SubCell"/>
</dbReference>
<dbReference type="InterPro" id="IPR022669">
    <property type="entry name" value="Ribosomal_uL2_C"/>
</dbReference>
<dbReference type="HAMAP" id="MF_01320_B">
    <property type="entry name" value="Ribosomal_uL2_B"/>
    <property type="match status" value="1"/>
</dbReference>
<dbReference type="FunFam" id="2.30.30.30:FF:000001">
    <property type="entry name" value="50S ribosomal protein L2"/>
    <property type="match status" value="1"/>
</dbReference>
<feature type="domain" description="Large ribosomal subunit protein uL2 RNA-binding" evidence="10">
    <location>
        <begin position="42"/>
        <end position="118"/>
    </location>
</feature>
<dbReference type="NCBIfam" id="TIGR01171">
    <property type="entry name" value="rplB_bact"/>
    <property type="match status" value="1"/>
</dbReference>
<comment type="subcellular location">
    <subcellularLocation>
        <location evidence="1">Plastid</location>
        <location evidence="1">Chloroplast</location>
    </subcellularLocation>
</comment>
<feature type="region of interest" description="Disordered" evidence="8">
    <location>
        <begin position="233"/>
        <end position="275"/>
    </location>
</feature>
<dbReference type="InterPro" id="IPR022671">
    <property type="entry name" value="Ribosomal_uL2_CS"/>
</dbReference>
<dbReference type="Gene3D" id="2.40.50.140">
    <property type="entry name" value="Nucleic acid-binding proteins"/>
    <property type="match status" value="1"/>
</dbReference>
<dbReference type="PIRSF" id="PIRSF002158">
    <property type="entry name" value="Ribosomal_L2"/>
    <property type="match status" value="1"/>
</dbReference>
<dbReference type="GO" id="GO:0005762">
    <property type="term" value="C:mitochondrial large ribosomal subunit"/>
    <property type="evidence" value="ECO:0007669"/>
    <property type="project" value="TreeGrafter"/>
</dbReference>
<evidence type="ECO:0000256" key="4">
    <source>
        <dbReference type="ARBA" id="ARBA00022640"/>
    </source>
</evidence>
<sequence length="284" mass="32224">MKIKYYKPYTPSVRHKTSINFFTLSKKSPEKSLFLKNNRAKGRNNQGKITIRHRGGGHKKLYRSISLKKTKFNLVGRILSIEYDPNRSSYISLVYYENHTLEYMLHVEDLKIGSYIYATKLDPTKTNISLPAFSIGNTMCLKYMPLGTKIHNLEFFPGKGGQLLRSAGCFGKILAKEKDYVAVRLPSQEIRLFHQNCLATIGKISNSLYYTVKLGKAGRKRWLGIRPTVRGSAMNPIDHPHGGGEGRCPIGKPSPLTPWGKKALGVKTRNKKKNNNLIIKRKDK</sequence>
<feature type="domain" description="Large ribosomal subunit protein uL2 C-terminal" evidence="9">
    <location>
        <begin position="133"/>
        <end position="262"/>
    </location>
</feature>
<evidence type="ECO:0000256" key="3">
    <source>
        <dbReference type="ARBA" id="ARBA00022528"/>
    </source>
</evidence>
<gene>
    <name evidence="11" type="primary">rpl2</name>
</gene>
<dbReference type="InterPro" id="IPR014726">
    <property type="entry name" value="Ribosomal_uL2_dom3"/>
</dbReference>
<evidence type="ECO:0000256" key="6">
    <source>
        <dbReference type="ARBA" id="ARBA00023274"/>
    </source>
</evidence>
<dbReference type="InterPro" id="IPR014722">
    <property type="entry name" value="Rib_uL2_dom2"/>
</dbReference>
<accession>A0A7T6Y7S9</accession>
<dbReference type="InterPro" id="IPR008991">
    <property type="entry name" value="Translation_prot_SH3-like_sf"/>
</dbReference>